<dbReference type="Gene3D" id="3.30.230.10">
    <property type="match status" value="1"/>
</dbReference>
<evidence type="ECO:0000256" key="9">
    <source>
        <dbReference type="ARBA" id="ARBA00029438"/>
    </source>
</evidence>
<evidence type="ECO:0000259" key="11">
    <source>
        <dbReference type="Pfam" id="PF08544"/>
    </source>
</evidence>
<comment type="caution">
    <text evidence="12">The sequence shown here is derived from an EMBL/GenBank/DDBJ whole genome shotgun (WGS) entry which is preliminary data.</text>
</comment>
<evidence type="ECO:0000256" key="3">
    <source>
        <dbReference type="ARBA" id="ARBA00022679"/>
    </source>
</evidence>
<keyword evidence="1" id="KW-0963">Cytoplasm</keyword>
<name>A0A132NNM7_GIAIN</name>
<feature type="domain" description="GHMP kinase C-terminal" evidence="11">
    <location>
        <begin position="260"/>
        <end position="310"/>
    </location>
</feature>
<keyword evidence="2" id="KW-0444">Lipid biosynthesis</keyword>
<dbReference type="Pfam" id="PF08544">
    <property type="entry name" value="GHMP_kinases_C"/>
    <property type="match status" value="1"/>
</dbReference>
<keyword evidence="7" id="KW-0460">Magnesium</keyword>
<dbReference type="PANTHER" id="PTHR43290:SF2">
    <property type="entry name" value="MEVALONATE KINASE"/>
    <property type="match status" value="1"/>
</dbReference>
<dbReference type="Pfam" id="PF00288">
    <property type="entry name" value="GHMP_kinases_N"/>
    <property type="match status" value="1"/>
</dbReference>
<keyword evidence="5 12" id="KW-0418">Kinase</keyword>
<dbReference type="PRINTS" id="PR00959">
    <property type="entry name" value="MEVGALKINASE"/>
</dbReference>
<dbReference type="GO" id="GO:0005524">
    <property type="term" value="F:ATP binding"/>
    <property type="evidence" value="ECO:0007669"/>
    <property type="project" value="UniProtKB-KW"/>
</dbReference>
<dbReference type="Proteomes" id="UP000070089">
    <property type="component" value="Unassembled WGS sequence"/>
</dbReference>
<organism evidence="12 13">
    <name type="scientific">Giardia duodenalis assemblage B</name>
    <dbReference type="NCBI Taxonomy" id="1394984"/>
    <lineage>
        <taxon>Eukaryota</taxon>
        <taxon>Metamonada</taxon>
        <taxon>Diplomonadida</taxon>
        <taxon>Hexamitidae</taxon>
        <taxon>Giardiinae</taxon>
        <taxon>Giardia</taxon>
    </lineage>
</organism>
<dbReference type="UniPathway" id="UPA00057">
    <property type="reaction ID" value="UER00098"/>
</dbReference>
<proteinExistence type="predicted"/>
<feature type="domain" description="GHMP kinase N-terminal" evidence="10">
    <location>
        <begin position="107"/>
        <end position="175"/>
    </location>
</feature>
<dbReference type="InterPro" id="IPR036554">
    <property type="entry name" value="GHMP_kinase_C_sf"/>
</dbReference>
<evidence type="ECO:0000256" key="7">
    <source>
        <dbReference type="ARBA" id="ARBA00022842"/>
    </source>
</evidence>
<gene>
    <name evidence="12" type="ORF">QR46_4324</name>
</gene>
<dbReference type="VEuPathDB" id="GiardiaDB:QR46_4324"/>
<sequence length="343" mass="36931">MSLLESPALELYTRAPLKAILSGEHSVVYGYPCIAMALDLYTSGRARVIRDAKYPSSFPFPVLVDKETGGRLDLSSSMREALRLVNEEILIRLTTTEQSDKACYYCESVEITVHKWALGKGLGSSASILVTHAALLLAASSIYSLSLLFDVSLLGENYIHGQTTGMDLKTVIYGGIQVYSHKTLCSSQIPSDILLAHGIKILIADSDITKSTAQAVKLVRQRQSDDTLAQIGSVSESLIELLSSASNASNASDEDFRLALSSIIQQNHALLCSLGVSVPQIERSREALYRTGCFAAKLTGAGLGGCCIGLRRQGDTTMTDSNMRILEVSVGEGLMVTKMPCQV</sequence>
<protein>
    <submittedName>
        <fullName evidence="12">Mevalonate kinase</fullName>
    </submittedName>
</protein>
<reference evidence="12 13" key="1">
    <citation type="journal article" date="2015" name="Mol. Biochem. Parasitol.">
        <title>Identification of polymorphic genes for use in assemblage B genotyping assays through comparative genomics of multiple assemblage B Giardia duodenalis isolates.</title>
        <authorList>
            <person name="Wielinga C."/>
            <person name="Thompson R.C."/>
            <person name="Monis P."/>
            <person name="Ryan U."/>
        </authorList>
    </citation>
    <scope>NUCLEOTIDE SEQUENCE [LARGE SCALE GENOMIC DNA]</scope>
    <source>
        <strain evidence="12 13">BAH15c1</strain>
    </source>
</reference>
<evidence type="ECO:0000259" key="10">
    <source>
        <dbReference type="Pfam" id="PF00288"/>
    </source>
</evidence>
<dbReference type="FunFam" id="3.30.230.10:FF:000195">
    <property type="entry name" value="Mevalonate kinase"/>
    <property type="match status" value="1"/>
</dbReference>
<evidence type="ECO:0000256" key="4">
    <source>
        <dbReference type="ARBA" id="ARBA00022741"/>
    </source>
</evidence>
<dbReference type="AlphaFoldDB" id="A0A132NNM7"/>
<comment type="pathway">
    <text evidence="9">Isoprenoid biosynthesis; isopentenyl diphosphate biosynthesis via mevalonate pathway; isopentenyl diphosphate from (R)-mevalonate: step 1/3.</text>
</comment>
<dbReference type="GO" id="GO:0004496">
    <property type="term" value="F:mevalonate kinase activity"/>
    <property type="evidence" value="ECO:0007669"/>
    <property type="project" value="InterPro"/>
</dbReference>
<dbReference type="GO" id="GO:0019287">
    <property type="term" value="P:isopentenyl diphosphate biosynthetic process, mevalonate pathway"/>
    <property type="evidence" value="ECO:0007669"/>
    <property type="project" value="UniProtKB-UniPathway"/>
</dbReference>
<keyword evidence="4" id="KW-0547">Nucleotide-binding</keyword>
<dbReference type="InterPro" id="IPR006204">
    <property type="entry name" value="GHMP_kinase_N_dom"/>
</dbReference>
<dbReference type="SUPFAM" id="SSF55060">
    <property type="entry name" value="GHMP Kinase, C-terminal domain"/>
    <property type="match status" value="1"/>
</dbReference>
<dbReference type="PANTHER" id="PTHR43290">
    <property type="entry name" value="MEVALONATE KINASE"/>
    <property type="match status" value="1"/>
</dbReference>
<evidence type="ECO:0000313" key="12">
    <source>
        <dbReference type="EMBL" id="KWX11697.1"/>
    </source>
</evidence>
<accession>A0A132NNM7</accession>
<dbReference type="Gene3D" id="3.30.70.890">
    <property type="entry name" value="GHMP kinase, C-terminal domain"/>
    <property type="match status" value="1"/>
</dbReference>
<evidence type="ECO:0000256" key="8">
    <source>
        <dbReference type="ARBA" id="ARBA00023098"/>
    </source>
</evidence>
<dbReference type="EMBL" id="JXTI01000162">
    <property type="protein sequence ID" value="KWX11697.1"/>
    <property type="molecule type" value="Genomic_DNA"/>
</dbReference>
<dbReference type="InterPro" id="IPR013750">
    <property type="entry name" value="GHMP_kinase_C_dom"/>
</dbReference>
<dbReference type="GO" id="GO:0005829">
    <property type="term" value="C:cytosol"/>
    <property type="evidence" value="ECO:0007669"/>
    <property type="project" value="TreeGrafter"/>
</dbReference>
<evidence type="ECO:0000256" key="1">
    <source>
        <dbReference type="ARBA" id="ARBA00022490"/>
    </source>
</evidence>
<keyword evidence="8" id="KW-0443">Lipid metabolism</keyword>
<dbReference type="InterPro" id="IPR020568">
    <property type="entry name" value="Ribosomal_Su5_D2-typ_SF"/>
</dbReference>
<keyword evidence="6" id="KW-0067">ATP-binding</keyword>
<dbReference type="InterPro" id="IPR014721">
    <property type="entry name" value="Ribsml_uS5_D2-typ_fold_subgr"/>
</dbReference>
<dbReference type="SUPFAM" id="SSF54211">
    <property type="entry name" value="Ribosomal protein S5 domain 2-like"/>
    <property type="match status" value="1"/>
</dbReference>
<evidence type="ECO:0000256" key="2">
    <source>
        <dbReference type="ARBA" id="ARBA00022516"/>
    </source>
</evidence>
<evidence type="ECO:0000256" key="6">
    <source>
        <dbReference type="ARBA" id="ARBA00022840"/>
    </source>
</evidence>
<dbReference type="OrthoDB" id="1652964at2759"/>
<evidence type="ECO:0000256" key="5">
    <source>
        <dbReference type="ARBA" id="ARBA00022777"/>
    </source>
</evidence>
<keyword evidence="3" id="KW-0808">Transferase</keyword>
<evidence type="ECO:0000313" key="13">
    <source>
        <dbReference type="Proteomes" id="UP000070089"/>
    </source>
</evidence>
<dbReference type="InterPro" id="IPR006205">
    <property type="entry name" value="Mev_gal_kin"/>
</dbReference>